<protein>
    <submittedName>
        <fullName evidence="2">Uncharacterized protein</fullName>
    </submittedName>
</protein>
<evidence type="ECO:0000313" key="3">
    <source>
        <dbReference type="Proteomes" id="UP000256645"/>
    </source>
</evidence>
<reference evidence="2 3" key="1">
    <citation type="journal article" date="2018" name="IMA Fungus">
        <title>IMA Genome-F 9: Draft genome sequence of Annulohypoxylon stygium, Aspergillus mulundensis, Berkeleyomyces basicola (syn. Thielaviopsis basicola), Ceratocystis smalleyi, two Cercospora beticola strains, Coleophoma cylindrospora, Fusarium fracticaudum, Phialophora cf. hyalina, and Morchella septimelata.</title>
        <authorList>
            <person name="Wingfield B.D."/>
            <person name="Bills G.F."/>
            <person name="Dong Y."/>
            <person name="Huang W."/>
            <person name="Nel W.J."/>
            <person name="Swalarsk-Parry B.S."/>
            <person name="Vaghefi N."/>
            <person name="Wilken P.M."/>
            <person name="An Z."/>
            <person name="de Beer Z.W."/>
            <person name="De Vos L."/>
            <person name="Chen L."/>
            <person name="Duong T.A."/>
            <person name="Gao Y."/>
            <person name="Hammerbacher A."/>
            <person name="Kikkert J.R."/>
            <person name="Li Y."/>
            <person name="Li H."/>
            <person name="Li K."/>
            <person name="Li Q."/>
            <person name="Liu X."/>
            <person name="Ma X."/>
            <person name="Naidoo K."/>
            <person name="Pethybridge S.J."/>
            <person name="Sun J."/>
            <person name="Steenkamp E.T."/>
            <person name="van der Nest M.A."/>
            <person name="van Wyk S."/>
            <person name="Wingfield M.J."/>
            <person name="Xiong C."/>
            <person name="Yue Q."/>
            <person name="Zhang X."/>
        </authorList>
    </citation>
    <scope>NUCLEOTIDE SEQUENCE [LARGE SCALE GENOMIC DNA]</scope>
    <source>
        <strain evidence="2 3">BP6252</strain>
    </source>
</reference>
<evidence type="ECO:0000313" key="2">
    <source>
        <dbReference type="EMBL" id="RDW59498.1"/>
    </source>
</evidence>
<feature type="compositionally biased region" description="Acidic residues" evidence="1">
    <location>
        <begin position="120"/>
        <end position="137"/>
    </location>
</feature>
<sequence length="154" mass="16389">MPATVDDHHRLMYAMLKASSNNFNDKISWPEINKVYDPNSTLQDGTIKQRWTRFKKAIEDSGTATGSGDAGKDALVTPNPKKRPRAGAATQSDGMPSTPSKKGKKTPAAKKQKSEKVVDADADLDADADEGKEDDPAAADAAPSSLAFKGDNDA</sequence>
<comment type="caution">
    <text evidence="2">The sequence shown here is derived from an EMBL/GenBank/DDBJ whole genome shotgun (WGS) entry which is preliminary data.</text>
</comment>
<name>A0A3D8QD16_9HELO</name>
<feature type="compositionally biased region" description="Basic residues" evidence="1">
    <location>
        <begin position="101"/>
        <end position="111"/>
    </location>
</feature>
<dbReference type="Proteomes" id="UP000256645">
    <property type="component" value="Unassembled WGS sequence"/>
</dbReference>
<proteinExistence type="predicted"/>
<dbReference type="OrthoDB" id="10479613at2759"/>
<accession>A0A3D8QD16</accession>
<evidence type="ECO:0000256" key="1">
    <source>
        <dbReference type="SAM" id="MobiDB-lite"/>
    </source>
</evidence>
<feature type="region of interest" description="Disordered" evidence="1">
    <location>
        <begin position="58"/>
        <end position="154"/>
    </location>
</feature>
<keyword evidence="3" id="KW-1185">Reference proteome</keyword>
<dbReference type="EMBL" id="PDLM01000016">
    <property type="protein sequence ID" value="RDW59498.1"/>
    <property type="molecule type" value="Genomic_DNA"/>
</dbReference>
<feature type="compositionally biased region" description="Low complexity" evidence="1">
    <location>
        <begin position="138"/>
        <end position="147"/>
    </location>
</feature>
<organism evidence="2 3">
    <name type="scientific">Coleophoma cylindrospora</name>
    <dbReference type="NCBI Taxonomy" id="1849047"/>
    <lineage>
        <taxon>Eukaryota</taxon>
        <taxon>Fungi</taxon>
        <taxon>Dikarya</taxon>
        <taxon>Ascomycota</taxon>
        <taxon>Pezizomycotina</taxon>
        <taxon>Leotiomycetes</taxon>
        <taxon>Helotiales</taxon>
        <taxon>Dermateaceae</taxon>
        <taxon>Coleophoma</taxon>
    </lineage>
</organism>
<dbReference type="AlphaFoldDB" id="A0A3D8QD16"/>
<gene>
    <name evidence="2" type="ORF">BP6252_12585</name>
</gene>